<name>A0A6H0SIH2_9MICC</name>
<dbReference type="GO" id="GO:0005524">
    <property type="term" value="F:ATP binding"/>
    <property type="evidence" value="ECO:0007669"/>
    <property type="project" value="UniProtKB-UniRule"/>
</dbReference>
<dbReference type="NCBIfam" id="TIGR01312">
    <property type="entry name" value="XylB"/>
    <property type="match status" value="1"/>
</dbReference>
<comment type="function">
    <text evidence="8">Catalyzes the phosphorylation of D-xylulose to D-xylulose 5-phosphate.</text>
</comment>
<evidence type="ECO:0000256" key="6">
    <source>
        <dbReference type="ARBA" id="ARBA00022840"/>
    </source>
</evidence>
<dbReference type="EC" id="2.7.1.17" evidence="8 9"/>
<evidence type="ECO:0000256" key="7">
    <source>
        <dbReference type="ARBA" id="ARBA00023277"/>
    </source>
</evidence>
<dbReference type="InterPro" id="IPR043129">
    <property type="entry name" value="ATPase_NBD"/>
</dbReference>
<keyword evidence="6 8" id="KW-0067">ATP-binding</keyword>
<feature type="domain" description="Carbohydrate kinase FGGY C-terminal" evidence="11">
    <location>
        <begin position="300"/>
        <end position="422"/>
    </location>
</feature>
<dbReference type="Pfam" id="PF02782">
    <property type="entry name" value="FGGY_C"/>
    <property type="match status" value="1"/>
</dbReference>
<dbReference type="GO" id="GO:0004856">
    <property type="term" value="F:D-xylulokinase activity"/>
    <property type="evidence" value="ECO:0007669"/>
    <property type="project" value="UniProtKB-UniRule"/>
</dbReference>
<dbReference type="InterPro" id="IPR000577">
    <property type="entry name" value="Carb_kinase_FGGY"/>
</dbReference>
<dbReference type="SUPFAM" id="SSF53067">
    <property type="entry name" value="Actin-like ATPase domain"/>
    <property type="match status" value="2"/>
</dbReference>
<feature type="domain" description="Carbohydrate kinase FGGY N-terminal" evidence="10">
    <location>
        <begin position="5"/>
        <end position="230"/>
    </location>
</feature>
<feature type="active site" description="Proton acceptor" evidence="8">
    <location>
        <position position="223"/>
    </location>
</feature>
<reference evidence="12 13" key="1">
    <citation type="submission" date="2018-09" db="EMBL/GenBank/DDBJ databases">
        <title>Glutamicibacter mishrai S5-52T (LMG 29155T = KCTC 39846T).</title>
        <authorList>
            <person name="Das S.K."/>
        </authorList>
    </citation>
    <scope>NUCLEOTIDE SEQUENCE [LARGE SCALE GENOMIC DNA]</scope>
    <source>
        <strain evidence="12 13">S5-52</strain>
    </source>
</reference>
<comment type="catalytic activity">
    <reaction evidence="8 9">
        <text>D-xylulose + ATP = D-xylulose 5-phosphate + ADP + H(+)</text>
        <dbReference type="Rhea" id="RHEA:10964"/>
        <dbReference type="ChEBI" id="CHEBI:15378"/>
        <dbReference type="ChEBI" id="CHEBI:17140"/>
        <dbReference type="ChEBI" id="CHEBI:30616"/>
        <dbReference type="ChEBI" id="CHEBI:57737"/>
        <dbReference type="ChEBI" id="CHEBI:456216"/>
        <dbReference type="EC" id="2.7.1.17"/>
    </reaction>
</comment>
<dbReference type="HAMAP" id="MF_02220">
    <property type="entry name" value="XylB"/>
    <property type="match status" value="1"/>
</dbReference>
<dbReference type="Gene3D" id="3.30.420.40">
    <property type="match status" value="2"/>
</dbReference>
<gene>
    <name evidence="8 9 12" type="primary">xylB</name>
    <name evidence="12" type="ORF">D3791_09175</name>
</gene>
<evidence type="ECO:0000256" key="8">
    <source>
        <dbReference type="HAMAP-Rule" id="MF_02220"/>
    </source>
</evidence>
<evidence type="ECO:0000259" key="10">
    <source>
        <dbReference type="Pfam" id="PF00370"/>
    </source>
</evidence>
<dbReference type="PROSITE" id="PS00933">
    <property type="entry name" value="FGGY_KINASES_1"/>
    <property type="match status" value="1"/>
</dbReference>
<evidence type="ECO:0000256" key="3">
    <source>
        <dbReference type="ARBA" id="ARBA00022679"/>
    </source>
</evidence>
<dbReference type="PIRSF" id="PIRSF000538">
    <property type="entry name" value="GlpK"/>
    <property type="match status" value="1"/>
</dbReference>
<protein>
    <recommendedName>
        <fullName evidence="8 9">Xylulose kinase</fullName>
        <shortName evidence="8 9">Xylulokinase</shortName>
        <ecNumber evidence="8 9">2.7.1.17</ecNumber>
    </recommendedName>
</protein>
<feature type="binding site" evidence="8">
    <location>
        <begin position="71"/>
        <end position="72"/>
    </location>
    <ligand>
        <name>substrate</name>
    </ligand>
</feature>
<feature type="site" description="Important for activity" evidence="8">
    <location>
        <position position="10"/>
    </location>
</feature>
<keyword evidence="7 8" id="KW-0119">Carbohydrate metabolism</keyword>
<dbReference type="GO" id="GO:0042732">
    <property type="term" value="P:D-xylose metabolic process"/>
    <property type="evidence" value="ECO:0007669"/>
    <property type="project" value="UniProtKB-KW"/>
</dbReference>
<dbReference type="PANTHER" id="PTHR43095:SF5">
    <property type="entry name" value="XYLULOSE KINASE"/>
    <property type="match status" value="1"/>
</dbReference>
<evidence type="ECO:0000313" key="13">
    <source>
        <dbReference type="Proteomes" id="UP000502331"/>
    </source>
</evidence>
<dbReference type="InterPro" id="IPR018483">
    <property type="entry name" value="Carb_kinase_FGGY_CS"/>
</dbReference>
<evidence type="ECO:0000256" key="4">
    <source>
        <dbReference type="ARBA" id="ARBA00022741"/>
    </source>
</evidence>
<keyword evidence="5 8" id="KW-0418">Kinase</keyword>
<accession>A0A6H0SIH2</accession>
<dbReference type="InterPro" id="IPR018485">
    <property type="entry name" value="FGGY_C"/>
</dbReference>
<evidence type="ECO:0000256" key="1">
    <source>
        <dbReference type="ARBA" id="ARBA00009156"/>
    </source>
</evidence>
<keyword evidence="3 8" id="KW-0808">Transferase</keyword>
<organism evidence="12 13">
    <name type="scientific">Glutamicibacter mishrai</name>
    <dbReference type="NCBI Taxonomy" id="1775880"/>
    <lineage>
        <taxon>Bacteria</taxon>
        <taxon>Bacillati</taxon>
        <taxon>Actinomycetota</taxon>
        <taxon>Actinomycetes</taxon>
        <taxon>Micrococcales</taxon>
        <taxon>Micrococcaceae</taxon>
        <taxon>Glutamicibacter</taxon>
    </lineage>
</organism>
<keyword evidence="13" id="KW-1185">Reference proteome</keyword>
<comment type="similarity">
    <text evidence="1 8 9">Belongs to the FGGY kinase family.</text>
</comment>
<keyword evidence="2 8" id="KW-0859">Xylose metabolism</keyword>
<dbReference type="EMBL" id="CP032549">
    <property type="protein sequence ID" value="QIV87283.1"/>
    <property type="molecule type" value="Genomic_DNA"/>
</dbReference>
<evidence type="ECO:0000256" key="5">
    <source>
        <dbReference type="ARBA" id="ARBA00022777"/>
    </source>
</evidence>
<dbReference type="InterPro" id="IPR018484">
    <property type="entry name" value="FGGY_N"/>
</dbReference>
<sequence>MKPTYVLGIDSSTQSCKALLVEADSGKVVAEQRSAHPQGTQIDPRHWIAALEEATAGLVEQASALSIAGQQHGMVALDEQGVPVRDAMLWNDTSSAPQARELAEELGGAQASAEKIGSVPVASLTVTKLRWLRDHEPEKAAKTSQVLLPHDYLTWHLGGRKEAVSDHGDASGTGYYDPAARRFLPELAASALGHPVKLPRLAQANEVVGHTAGGVKIAAGTGDNMAAALGLDLQPGDVCISIGTSGVASAVVDHSVHDGTGMVTGFVAANGKFLPLACTLNGAPVLDFGARMLGVGQEEFSQLALAAEPGSGGVVVLPYFGGERTPNRPEATGLLQGLRTTTTREQIARAYVEGLLCSMKDAVAALEASTKVATRRILLIGGGAQSEAVRMIAPQVFGVAVDVPQTAQYVALGAARQAAWALGGQGQPPVWNLAESTRYEAQPRPEIYAGYAKLRDRTDGWK</sequence>
<evidence type="ECO:0000256" key="2">
    <source>
        <dbReference type="ARBA" id="ARBA00022629"/>
    </source>
</evidence>
<keyword evidence="4 8" id="KW-0547">Nucleotide-binding</keyword>
<dbReference type="PANTHER" id="PTHR43095">
    <property type="entry name" value="SUGAR KINASE"/>
    <property type="match status" value="1"/>
</dbReference>
<dbReference type="GO" id="GO:0005998">
    <property type="term" value="P:xylulose catabolic process"/>
    <property type="evidence" value="ECO:0007669"/>
    <property type="project" value="UniProtKB-UniRule"/>
</dbReference>
<dbReference type="Proteomes" id="UP000502331">
    <property type="component" value="Chromosome"/>
</dbReference>
<evidence type="ECO:0000256" key="9">
    <source>
        <dbReference type="RuleBase" id="RU364073"/>
    </source>
</evidence>
<proteinExistence type="inferred from homology"/>
<dbReference type="InterPro" id="IPR050406">
    <property type="entry name" value="FGGY_Carb_Kinase"/>
</dbReference>
<dbReference type="RefSeq" id="WP_172511985.1">
    <property type="nucleotide sequence ID" value="NZ_CP032549.1"/>
</dbReference>
<dbReference type="Pfam" id="PF00370">
    <property type="entry name" value="FGGY_N"/>
    <property type="match status" value="1"/>
</dbReference>
<dbReference type="CDD" id="cd07809">
    <property type="entry name" value="ASKHA_NBD_FGGY_BaXK-like"/>
    <property type="match status" value="1"/>
</dbReference>
<evidence type="ECO:0000259" key="11">
    <source>
        <dbReference type="Pfam" id="PF02782"/>
    </source>
</evidence>
<dbReference type="InterPro" id="IPR006000">
    <property type="entry name" value="Xylulokinase"/>
</dbReference>
<dbReference type="AlphaFoldDB" id="A0A6H0SIH2"/>
<evidence type="ECO:0000313" key="12">
    <source>
        <dbReference type="EMBL" id="QIV87283.1"/>
    </source>
</evidence>